<sequence length="369" mass="39017">MLVYLGAVLANTAWNLSGVIDLRPGDRPARWRPRIAVLVPARDEAENIGPCVRSLLAQDWPDLRVIVLDDGSTDGTGDVLLRLQREDGRLRVVTGAPVPPGWLGKPWACAQLAAAAGDADLLLFVDADTRHAPGMAAAVAAAIERDGLGMLSAVPGQELGGAAERWLVPLIPWALMMHLSPAGAQAFGFAPAAGAVGQVLAFRAEAYRRLGGHAAVRAEVAEDIAFARLATRAGVRWRVAAGWRVSRCRMYRGGAEALAGLEKNLYPALGGRALSFVFAWAWVVRAFAWPAAAAAAALCRGRPGRAAAPAAQLALGALTWHLVARRFGLPRRLAFEGPLTALAGAWAAARSLRAWRAGTAAWKGRRLVS</sequence>
<feature type="domain" description="Glycosyltransferase 2-like" evidence="1">
    <location>
        <begin position="37"/>
        <end position="175"/>
    </location>
</feature>
<dbReference type="RefSeq" id="WP_270056895.1">
    <property type="nucleotide sequence ID" value="NZ_CP115149.1"/>
</dbReference>
<reference evidence="2 3" key="1">
    <citation type="journal article" date="2023" name="ISME J.">
        <title>Thermophilic Dehalococcoidia with unusual traits shed light on an unexpected past.</title>
        <authorList>
            <person name="Palmer M."/>
            <person name="Covington J.K."/>
            <person name="Zhou E.M."/>
            <person name="Thomas S.C."/>
            <person name="Habib N."/>
            <person name="Seymour C.O."/>
            <person name="Lai D."/>
            <person name="Johnston J."/>
            <person name="Hashimi A."/>
            <person name="Jiao J.Y."/>
            <person name="Muok A.R."/>
            <person name="Liu L."/>
            <person name="Xian W.D."/>
            <person name="Zhi X.Y."/>
            <person name="Li M.M."/>
            <person name="Silva L.P."/>
            <person name="Bowen B.P."/>
            <person name="Louie K."/>
            <person name="Briegel A."/>
            <person name="Pett-Ridge J."/>
            <person name="Weber P.K."/>
            <person name="Tocheva E.I."/>
            <person name="Woyke T."/>
            <person name="Northen T.R."/>
            <person name="Mayali X."/>
            <person name="Li W.J."/>
            <person name="Hedlund B.P."/>
        </authorList>
    </citation>
    <scope>NUCLEOTIDE SEQUENCE [LARGE SCALE GENOMIC DNA]</scope>
    <source>
        <strain evidence="2 3">YIM 72310</strain>
    </source>
</reference>
<evidence type="ECO:0000313" key="2">
    <source>
        <dbReference type="EMBL" id="WBL36371.1"/>
    </source>
</evidence>
<dbReference type="InterPro" id="IPR029044">
    <property type="entry name" value="Nucleotide-diphossugar_trans"/>
</dbReference>
<name>A0ABY7M9L0_9CHLR</name>
<dbReference type="Gene3D" id="3.90.550.10">
    <property type="entry name" value="Spore Coat Polysaccharide Biosynthesis Protein SpsA, Chain A"/>
    <property type="match status" value="1"/>
</dbReference>
<accession>A0ABY7M9L0</accession>
<dbReference type="SUPFAM" id="SSF53448">
    <property type="entry name" value="Nucleotide-diphospho-sugar transferases"/>
    <property type="match status" value="1"/>
</dbReference>
<dbReference type="InterPro" id="IPR001173">
    <property type="entry name" value="Glyco_trans_2-like"/>
</dbReference>
<evidence type="ECO:0000313" key="3">
    <source>
        <dbReference type="Proteomes" id="UP001212803"/>
    </source>
</evidence>
<dbReference type="PANTHER" id="PTHR43646">
    <property type="entry name" value="GLYCOSYLTRANSFERASE"/>
    <property type="match status" value="1"/>
</dbReference>
<protein>
    <submittedName>
        <fullName evidence="2">Glycosyltransferase family 2 protein</fullName>
    </submittedName>
</protein>
<dbReference type="EMBL" id="CP115149">
    <property type="protein sequence ID" value="WBL36371.1"/>
    <property type="molecule type" value="Genomic_DNA"/>
</dbReference>
<proteinExistence type="predicted"/>
<dbReference type="Proteomes" id="UP001212803">
    <property type="component" value="Chromosome"/>
</dbReference>
<dbReference type="Pfam" id="PF00535">
    <property type="entry name" value="Glycos_transf_2"/>
    <property type="match status" value="1"/>
</dbReference>
<organism evidence="2 3">
    <name type="scientific">Tepidiforma flava</name>
    <dbReference type="NCBI Taxonomy" id="3004094"/>
    <lineage>
        <taxon>Bacteria</taxon>
        <taxon>Bacillati</taxon>
        <taxon>Chloroflexota</taxon>
        <taxon>Tepidiformia</taxon>
        <taxon>Tepidiformales</taxon>
        <taxon>Tepidiformaceae</taxon>
        <taxon>Tepidiforma</taxon>
    </lineage>
</organism>
<gene>
    <name evidence="2" type="ORF">O0235_02010</name>
</gene>
<keyword evidence="3" id="KW-1185">Reference proteome</keyword>
<dbReference type="PANTHER" id="PTHR43646:SF3">
    <property type="entry name" value="SLR1566 PROTEIN"/>
    <property type="match status" value="1"/>
</dbReference>
<evidence type="ECO:0000259" key="1">
    <source>
        <dbReference type="Pfam" id="PF00535"/>
    </source>
</evidence>